<keyword evidence="5 8" id="KW-0812">Transmembrane</keyword>
<keyword evidence="6 9" id="KW-1133">Transmembrane helix</keyword>
<comment type="caution">
    <text evidence="10">The sequence shown here is derived from an EMBL/GenBank/DDBJ whole genome shotgun (WGS) entry which is preliminary data.</text>
</comment>
<dbReference type="InterPro" id="IPR023271">
    <property type="entry name" value="Aquaporin-like"/>
</dbReference>
<dbReference type="AlphaFoldDB" id="A0A372G789"/>
<keyword evidence="3 8" id="KW-0813">Transport</keyword>
<dbReference type="InterPro" id="IPR022357">
    <property type="entry name" value="MIP_CS"/>
</dbReference>
<keyword evidence="7 9" id="KW-0472">Membrane</keyword>
<evidence type="ECO:0000313" key="11">
    <source>
        <dbReference type="Proteomes" id="UP000262882"/>
    </source>
</evidence>
<feature type="transmembrane region" description="Helical" evidence="9">
    <location>
        <begin position="216"/>
        <end position="237"/>
    </location>
</feature>
<accession>A0A372G789</accession>
<dbReference type="InterPro" id="IPR000425">
    <property type="entry name" value="MIP"/>
</dbReference>
<name>A0A372G789_9ACTN</name>
<dbReference type="PRINTS" id="PR00783">
    <property type="entry name" value="MINTRINSICP"/>
</dbReference>
<evidence type="ECO:0000256" key="2">
    <source>
        <dbReference type="ARBA" id="ARBA00006175"/>
    </source>
</evidence>
<reference evidence="10 11" key="1">
    <citation type="submission" date="2018-08" db="EMBL/GenBank/DDBJ databases">
        <title>Actinomadura spongicola sp. nov., isolated from marine sponge Leucetta chagosensis.</title>
        <authorList>
            <person name="Li L."/>
            <person name="Lin H.W."/>
        </authorList>
    </citation>
    <scope>NUCLEOTIDE SEQUENCE [LARGE SCALE GENOMIC DNA]</scope>
    <source>
        <strain evidence="10 11">LHW52907</strain>
    </source>
</reference>
<dbReference type="EMBL" id="QVNQ01000021">
    <property type="protein sequence ID" value="RFS80953.1"/>
    <property type="molecule type" value="Genomic_DNA"/>
</dbReference>
<feature type="transmembrane region" description="Helical" evidence="9">
    <location>
        <begin position="290"/>
        <end position="311"/>
    </location>
</feature>
<dbReference type="Pfam" id="PF00230">
    <property type="entry name" value="MIP"/>
    <property type="match status" value="1"/>
</dbReference>
<dbReference type="SUPFAM" id="SSF81338">
    <property type="entry name" value="Aquaporin-like"/>
    <property type="match status" value="1"/>
</dbReference>
<feature type="transmembrane region" description="Helical" evidence="9">
    <location>
        <begin position="249"/>
        <end position="270"/>
    </location>
</feature>
<dbReference type="PANTHER" id="PTHR19139:SF199">
    <property type="entry name" value="MIP17260P"/>
    <property type="match status" value="1"/>
</dbReference>
<evidence type="ECO:0000256" key="4">
    <source>
        <dbReference type="ARBA" id="ARBA00022475"/>
    </source>
</evidence>
<evidence type="ECO:0000313" key="10">
    <source>
        <dbReference type="EMBL" id="RFS80953.1"/>
    </source>
</evidence>
<comment type="subcellular location">
    <subcellularLocation>
        <location evidence="1">Cell membrane</location>
        <topology evidence="1">Multi-pass membrane protein</topology>
    </subcellularLocation>
</comment>
<dbReference type="GO" id="GO:0005886">
    <property type="term" value="C:plasma membrane"/>
    <property type="evidence" value="ECO:0007669"/>
    <property type="project" value="UniProtKB-SubCell"/>
</dbReference>
<evidence type="ECO:0000256" key="9">
    <source>
        <dbReference type="SAM" id="Phobius"/>
    </source>
</evidence>
<evidence type="ECO:0000256" key="1">
    <source>
        <dbReference type="ARBA" id="ARBA00004651"/>
    </source>
</evidence>
<feature type="transmembrane region" description="Helical" evidence="9">
    <location>
        <begin position="117"/>
        <end position="139"/>
    </location>
</feature>
<evidence type="ECO:0000256" key="3">
    <source>
        <dbReference type="ARBA" id="ARBA00022448"/>
    </source>
</evidence>
<evidence type="ECO:0000256" key="5">
    <source>
        <dbReference type="ARBA" id="ARBA00022692"/>
    </source>
</evidence>
<comment type="similarity">
    <text evidence="2 8">Belongs to the MIP/aquaporin (TC 1.A.8) family.</text>
</comment>
<feature type="transmembrane region" description="Helical" evidence="9">
    <location>
        <begin position="90"/>
        <end position="111"/>
    </location>
</feature>
<dbReference type="Gene3D" id="1.20.1080.10">
    <property type="entry name" value="Glycerol uptake facilitator protein"/>
    <property type="match status" value="1"/>
</dbReference>
<feature type="transmembrane region" description="Helical" evidence="9">
    <location>
        <begin position="167"/>
        <end position="188"/>
    </location>
</feature>
<evidence type="ECO:0000256" key="8">
    <source>
        <dbReference type="RuleBase" id="RU000477"/>
    </source>
</evidence>
<protein>
    <submittedName>
        <fullName evidence="10">Aquaporin</fullName>
    </submittedName>
</protein>
<keyword evidence="11" id="KW-1185">Reference proteome</keyword>
<dbReference type="PANTHER" id="PTHR19139">
    <property type="entry name" value="AQUAPORIN TRANSPORTER"/>
    <property type="match status" value="1"/>
</dbReference>
<dbReference type="Proteomes" id="UP000262882">
    <property type="component" value="Unassembled WGS sequence"/>
</dbReference>
<organism evidence="10 11">
    <name type="scientific">Actinomadura spongiicola</name>
    <dbReference type="NCBI Taxonomy" id="2303421"/>
    <lineage>
        <taxon>Bacteria</taxon>
        <taxon>Bacillati</taxon>
        <taxon>Actinomycetota</taxon>
        <taxon>Actinomycetes</taxon>
        <taxon>Streptosporangiales</taxon>
        <taxon>Thermomonosporaceae</taxon>
        <taxon>Actinomadura</taxon>
    </lineage>
</organism>
<proteinExistence type="inferred from homology"/>
<evidence type="ECO:0000256" key="6">
    <source>
        <dbReference type="ARBA" id="ARBA00022989"/>
    </source>
</evidence>
<dbReference type="PROSITE" id="PS00221">
    <property type="entry name" value="MIP"/>
    <property type="match status" value="1"/>
</dbReference>
<gene>
    <name evidence="10" type="ORF">D0T12_34545</name>
</gene>
<dbReference type="GO" id="GO:0015250">
    <property type="term" value="F:water channel activity"/>
    <property type="evidence" value="ECO:0007669"/>
    <property type="project" value="TreeGrafter"/>
</dbReference>
<evidence type="ECO:0000256" key="7">
    <source>
        <dbReference type="ARBA" id="ARBA00023136"/>
    </source>
</evidence>
<dbReference type="OrthoDB" id="9807293at2"/>
<keyword evidence="4" id="KW-1003">Cell membrane</keyword>
<dbReference type="InterPro" id="IPR034294">
    <property type="entry name" value="Aquaporin_transptr"/>
</dbReference>
<sequence length="334" mass="34417">MRHRSRRTGVHPITHTNVSYINAFSGKSVVEGRDEPDVSCGCTKPEGSFTGKPILGHRFSIRVDLVRSRVGRLHQFSGVETVVRKYAAELVGTLLLVYFAVGVATLSFGFGLAGRSVAAGVVATALAFGLVLLVLVYAIGPISGCHVNPAVTLGVLLARRMNPVEAVGYWAAQFAGGILGALLLWATFTGSPVYRRSVTGLGADGWGAASLIRIDVGGAFLAEVVLTALFVFAVLAMTSEAAIPSVSGVAIGLALTTVHLIGIPITGTSVNPARSLGPALVVGGTALEQVWLFIVAPLAGAVVAAAAHAFLQPPLKETPLPPPDDAAPESSAAR</sequence>